<dbReference type="Gene3D" id="3.40.720.10">
    <property type="entry name" value="Alkaline Phosphatase, subunit A"/>
    <property type="match status" value="1"/>
</dbReference>
<dbReference type="AlphaFoldDB" id="A0A382UKZ4"/>
<dbReference type="SUPFAM" id="SSF53649">
    <property type="entry name" value="Alkaline phosphatase-like"/>
    <property type="match status" value="1"/>
</dbReference>
<name>A0A382UKZ4_9ZZZZ</name>
<accession>A0A382UKZ4</accession>
<sequence length="54" mass="5965">VTESVRPTNACFVLLDSLNRHLLGSYGSTEFATPNLDRFAAEHATRFTRHVTGS</sequence>
<dbReference type="InterPro" id="IPR017850">
    <property type="entry name" value="Alkaline_phosphatase_core_sf"/>
</dbReference>
<feature type="non-terminal residue" evidence="1">
    <location>
        <position position="54"/>
    </location>
</feature>
<evidence type="ECO:0000313" key="1">
    <source>
        <dbReference type="EMBL" id="SVD34842.1"/>
    </source>
</evidence>
<reference evidence="1" key="1">
    <citation type="submission" date="2018-05" db="EMBL/GenBank/DDBJ databases">
        <authorList>
            <person name="Lanie J.A."/>
            <person name="Ng W.-L."/>
            <person name="Kazmierczak K.M."/>
            <person name="Andrzejewski T.M."/>
            <person name="Davidsen T.M."/>
            <person name="Wayne K.J."/>
            <person name="Tettelin H."/>
            <person name="Glass J.I."/>
            <person name="Rusch D."/>
            <person name="Podicherti R."/>
            <person name="Tsui H.-C.T."/>
            <person name="Winkler M.E."/>
        </authorList>
    </citation>
    <scope>NUCLEOTIDE SEQUENCE</scope>
</reference>
<gene>
    <name evidence="1" type="ORF">METZ01_LOCUS387696</name>
</gene>
<protein>
    <submittedName>
        <fullName evidence="1">Uncharacterized protein</fullName>
    </submittedName>
</protein>
<organism evidence="1">
    <name type="scientific">marine metagenome</name>
    <dbReference type="NCBI Taxonomy" id="408172"/>
    <lineage>
        <taxon>unclassified sequences</taxon>
        <taxon>metagenomes</taxon>
        <taxon>ecological metagenomes</taxon>
    </lineage>
</organism>
<feature type="non-terminal residue" evidence="1">
    <location>
        <position position="1"/>
    </location>
</feature>
<proteinExistence type="predicted"/>
<dbReference type="EMBL" id="UINC01144988">
    <property type="protein sequence ID" value="SVD34842.1"/>
    <property type="molecule type" value="Genomic_DNA"/>
</dbReference>